<dbReference type="GO" id="GO:0004930">
    <property type="term" value="F:G protein-coupled receptor activity"/>
    <property type="evidence" value="ECO:0007669"/>
    <property type="project" value="UniProtKB-KW"/>
</dbReference>
<evidence type="ECO:0000259" key="9">
    <source>
        <dbReference type="PROSITE" id="PS50262"/>
    </source>
</evidence>
<accession>A0A815BL78</accession>
<protein>
    <recommendedName>
        <fullName evidence="9">G-protein coupled receptors family 1 profile domain-containing protein</fullName>
    </recommendedName>
</protein>
<keyword evidence="4" id="KW-0297">G-protein coupled receptor</keyword>
<feature type="transmembrane region" description="Helical" evidence="8">
    <location>
        <begin position="53"/>
        <end position="75"/>
    </location>
</feature>
<dbReference type="AlphaFoldDB" id="A0A815BL78"/>
<comment type="caution">
    <text evidence="10">The sequence shown here is derived from an EMBL/GenBank/DDBJ whole genome shotgun (WGS) entry which is preliminary data.</text>
</comment>
<evidence type="ECO:0000313" key="10">
    <source>
        <dbReference type="EMBL" id="CAF1274242.1"/>
    </source>
</evidence>
<feature type="transmembrane region" description="Helical" evidence="8">
    <location>
        <begin position="236"/>
        <end position="256"/>
    </location>
</feature>
<evidence type="ECO:0000313" key="11">
    <source>
        <dbReference type="EMBL" id="CAF3707249.1"/>
    </source>
</evidence>
<evidence type="ECO:0000256" key="2">
    <source>
        <dbReference type="ARBA" id="ARBA00022692"/>
    </source>
</evidence>
<dbReference type="PANTHER" id="PTHR24243:SF233">
    <property type="entry name" value="THYROTROPIN-RELEASING HORMONE RECEPTOR"/>
    <property type="match status" value="1"/>
</dbReference>
<evidence type="ECO:0000256" key="8">
    <source>
        <dbReference type="SAM" id="Phobius"/>
    </source>
</evidence>
<dbReference type="EMBL" id="CAJNOE010000570">
    <property type="protein sequence ID" value="CAF1274242.1"/>
    <property type="molecule type" value="Genomic_DNA"/>
</dbReference>
<name>A0A815BL78_9BILA</name>
<dbReference type="Proteomes" id="UP000663868">
    <property type="component" value="Unassembled WGS sequence"/>
</dbReference>
<keyword evidence="2 8" id="KW-0812">Transmembrane</keyword>
<evidence type="ECO:0000256" key="5">
    <source>
        <dbReference type="ARBA" id="ARBA00023136"/>
    </source>
</evidence>
<dbReference type="Pfam" id="PF00001">
    <property type="entry name" value="7tm_1"/>
    <property type="match status" value="1"/>
</dbReference>
<keyword evidence="3 8" id="KW-1133">Transmembrane helix</keyword>
<evidence type="ECO:0000256" key="4">
    <source>
        <dbReference type="ARBA" id="ARBA00023040"/>
    </source>
</evidence>
<feature type="transmembrane region" description="Helical" evidence="8">
    <location>
        <begin position="95"/>
        <end position="114"/>
    </location>
</feature>
<evidence type="ECO:0000313" key="12">
    <source>
        <dbReference type="Proteomes" id="UP000663860"/>
    </source>
</evidence>
<dbReference type="SUPFAM" id="SSF81321">
    <property type="entry name" value="Family A G protein-coupled receptor-like"/>
    <property type="match status" value="1"/>
</dbReference>
<reference evidence="10" key="1">
    <citation type="submission" date="2021-02" db="EMBL/GenBank/DDBJ databases">
        <authorList>
            <person name="Nowell W R."/>
        </authorList>
    </citation>
    <scope>NUCLEOTIDE SEQUENCE</scope>
</reference>
<comment type="subcellular location">
    <subcellularLocation>
        <location evidence="1">Membrane</location>
        <topology evidence="1">Multi-pass membrane protein</topology>
    </subcellularLocation>
</comment>
<keyword evidence="6" id="KW-0675">Receptor</keyword>
<feature type="transmembrane region" description="Helical" evidence="8">
    <location>
        <begin position="289"/>
        <end position="306"/>
    </location>
</feature>
<dbReference type="EMBL" id="CAJOBB010000566">
    <property type="protein sequence ID" value="CAF3707249.1"/>
    <property type="molecule type" value="Genomic_DNA"/>
</dbReference>
<proteinExistence type="predicted"/>
<dbReference type="Proteomes" id="UP000663860">
    <property type="component" value="Unassembled WGS sequence"/>
</dbReference>
<dbReference type="Gene3D" id="1.20.1070.10">
    <property type="entry name" value="Rhodopsin 7-helix transmembrane proteins"/>
    <property type="match status" value="1"/>
</dbReference>
<evidence type="ECO:0000256" key="6">
    <source>
        <dbReference type="ARBA" id="ARBA00023170"/>
    </source>
</evidence>
<evidence type="ECO:0000256" key="1">
    <source>
        <dbReference type="ARBA" id="ARBA00004141"/>
    </source>
</evidence>
<dbReference type="InterPro" id="IPR000276">
    <property type="entry name" value="GPCR_Rhodpsn"/>
</dbReference>
<organism evidence="10 12">
    <name type="scientific">Adineta steineri</name>
    <dbReference type="NCBI Taxonomy" id="433720"/>
    <lineage>
        <taxon>Eukaryota</taxon>
        <taxon>Metazoa</taxon>
        <taxon>Spiralia</taxon>
        <taxon>Gnathifera</taxon>
        <taxon>Rotifera</taxon>
        <taxon>Eurotatoria</taxon>
        <taxon>Bdelloidea</taxon>
        <taxon>Adinetida</taxon>
        <taxon>Adinetidae</taxon>
        <taxon>Adineta</taxon>
    </lineage>
</organism>
<evidence type="ECO:0000256" key="3">
    <source>
        <dbReference type="ARBA" id="ARBA00022989"/>
    </source>
</evidence>
<feature type="transmembrane region" description="Helical" evidence="8">
    <location>
        <begin position="20"/>
        <end position="41"/>
    </location>
</feature>
<dbReference type="PROSITE" id="PS50262">
    <property type="entry name" value="G_PROTEIN_RECEP_F1_2"/>
    <property type="match status" value="1"/>
</dbReference>
<dbReference type="InterPro" id="IPR017452">
    <property type="entry name" value="GPCR_Rhodpsn_7TM"/>
</dbReference>
<feature type="transmembrane region" description="Helical" evidence="8">
    <location>
        <begin position="135"/>
        <end position="160"/>
    </location>
</feature>
<sequence>MSSINTTIDQINAASAGMVVFLSVINFVPGLIGVVFNLIVFTRPILRQEPCSLYFFASTCLDLYVILIVIPVRIVSNGYNLDWANYNIIICKLEFYGFHVPRSISCWIVLMACIDRYLHSSINIRFRRFSSLKTARIAIGIITILMPLLYIHMVIFFTIYNGRDPYGNVIPICNGQKGFYQAFMILWHMFMYSICPTFLTLLFGCLTVRNIHQGRQVVPVVVGENNRSARRTNSQLLRILTIQVIIIVIATLPYSLVRFYISITGNIVKDGVQIAKENLVLQTFNSTTYFAHSSGFYLYTLLGSVFRKEVVKIITRHFPHFHRRRNQVSIANQNN</sequence>
<evidence type="ECO:0000256" key="7">
    <source>
        <dbReference type="ARBA" id="ARBA00023224"/>
    </source>
</evidence>
<gene>
    <name evidence="10" type="ORF">IZO911_LOCUS32600</name>
    <name evidence="11" type="ORF">KXQ929_LOCUS11475</name>
</gene>
<dbReference type="PANTHER" id="PTHR24243">
    <property type="entry name" value="G-PROTEIN COUPLED RECEPTOR"/>
    <property type="match status" value="1"/>
</dbReference>
<feature type="domain" description="G-protein coupled receptors family 1 profile" evidence="9">
    <location>
        <begin position="33"/>
        <end position="299"/>
    </location>
</feature>
<keyword evidence="5 8" id="KW-0472">Membrane</keyword>
<dbReference type="GO" id="GO:0005886">
    <property type="term" value="C:plasma membrane"/>
    <property type="evidence" value="ECO:0007669"/>
    <property type="project" value="TreeGrafter"/>
</dbReference>
<keyword evidence="7" id="KW-0807">Transducer</keyword>
<feature type="transmembrane region" description="Helical" evidence="8">
    <location>
        <begin position="180"/>
        <end position="206"/>
    </location>
</feature>